<sequence>MRLRLAEPGDEPFLRDLFRTVKGVQLAAGGLPPAMLDLVLAQQYGAQVAGYAAQFPAARSLIVLEQGIPIGRLLLDCGTQQWHVVDVALLPSARNMGVGHAVMEAVATAAREQNVAVLTLAVATTNEGARRFYRRLGFTEMESDATASHLRMQLPLGD</sequence>
<keyword evidence="2" id="KW-0012">Acyltransferase</keyword>
<dbReference type="Gene3D" id="3.40.630.30">
    <property type="match status" value="1"/>
</dbReference>
<dbReference type="SUPFAM" id="SSF55729">
    <property type="entry name" value="Acyl-CoA N-acyltransferases (Nat)"/>
    <property type="match status" value="1"/>
</dbReference>
<proteinExistence type="predicted"/>
<dbReference type="PANTHER" id="PTHR43877">
    <property type="entry name" value="AMINOALKYLPHOSPHONATE N-ACETYLTRANSFERASE-RELATED-RELATED"/>
    <property type="match status" value="1"/>
</dbReference>
<feature type="domain" description="N-acetyltransferase" evidence="3">
    <location>
        <begin position="1"/>
        <end position="157"/>
    </location>
</feature>
<evidence type="ECO:0000313" key="5">
    <source>
        <dbReference type="Proteomes" id="UP001431010"/>
    </source>
</evidence>
<dbReference type="InterPro" id="IPR000182">
    <property type="entry name" value="GNAT_dom"/>
</dbReference>
<dbReference type="InterPro" id="IPR050832">
    <property type="entry name" value="Bact_Acetyltransf"/>
</dbReference>
<dbReference type="Pfam" id="PF00583">
    <property type="entry name" value="Acetyltransf_1"/>
    <property type="match status" value="1"/>
</dbReference>
<keyword evidence="1" id="KW-0808">Transferase</keyword>
<dbReference type="CDD" id="cd04301">
    <property type="entry name" value="NAT_SF"/>
    <property type="match status" value="1"/>
</dbReference>
<dbReference type="RefSeq" id="WP_231324187.1">
    <property type="nucleotide sequence ID" value="NZ_CP088156.1"/>
</dbReference>
<keyword evidence="5" id="KW-1185">Reference proteome</keyword>
<dbReference type="EMBL" id="CP088156">
    <property type="protein sequence ID" value="UFZ05730.1"/>
    <property type="molecule type" value="Genomic_DNA"/>
</dbReference>
<name>A0ABY3RFH2_9BRAD</name>
<evidence type="ECO:0000256" key="1">
    <source>
        <dbReference type="ARBA" id="ARBA00022679"/>
    </source>
</evidence>
<protein>
    <submittedName>
        <fullName evidence="4">GNAT family N-acetyltransferase</fullName>
    </submittedName>
</protein>
<evidence type="ECO:0000259" key="3">
    <source>
        <dbReference type="PROSITE" id="PS51186"/>
    </source>
</evidence>
<gene>
    <name evidence="4" type="ORF">LQG66_05295</name>
</gene>
<dbReference type="PROSITE" id="PS51186">
    <property type="entry name" value="GNAT"/>
    <property type="match status" value="1"/>
</dbReference>
<dbReference type="PANTHER" id="PTHR43877:SF2">
    <property type="entry name" value="AMINOALKYLPHOSPHONATE N-ACETYLTRANSFERASE-RELATED"/>
    <property type="match status" value="1"/>
</dbReference>
<organism evidence="4 5">
    <name type="scientific">Bradyrhizobium ontarionense</name>
    <dbReference type="NCBI Taxonomy" id="2898149"/>
    <lineage>
        <taxon>Bacteria</taxon>
        <taxon>Pseudomonadati</taxon>
        <taxon>Pseudomonadota</taxon>
        <taxon>Alphaproteobacteria</taxon>
        <taxon>Hyphomicrobiales</taxon>
        <taxon>Nitrobacteraceae</taxon>
        <taxon>Bradyrhizobium</taxon>
    </lineage>
</organism>
<accession>A0ABY3RFH2</accession>
<evidence type="ECO:0000313" key="4">
    <source>
        <dbReference type="EMBL" id="UFZ05730.1"/>
    </source>
</evidence>
<dbReference type="InterPro" id="IPR016181">
    <property type="entry name" value="Acyl_CoA_acyltransferase"/>
</dbReference>
<dbReference type="Proteomes" id="UP001431010">
    <property type="component" value="Chromosome"/>
</dbReference>
<evidence type="ECO:0000256" key="2">
    <source>
        <dbReference type="ARBA" id="ARBA00023315"/>
    </source>
</evidence>
<reference evidence="4" key="1">
    <citation type="journal article" date="2024" name="Antonie Van Leeuwenhoek">
        <title>Bradyrhizobium ontarionense sp. nov., a novel bacterial symbiont isolated from Aeschynomene indica (Indian jointvetch), harbours photosynthesis, nitrogen fixation and nitrous oxide (N2O) reductase genes.</title>
        <authorList>
            <person name="Bromfield E.S.P."/>
            <person name="Cloutier S."/>
        </authorList>
    </citation>
    <scope>NUCLEOTIDE SEQUENCE</scope>
    <source>
        <strain evidence="4">A19</strain>
    </source>
</reference>